<sequence length="68" mass="7665">MVVPEEEAEAVFDNGRSAAAEEGLFLDFEHLGGSLEKEPQTKEVLMMVATPVPFSEKLGERQYDYSWK</sequence>
<keyword evidence="2" id="KW-1185">Reference proteome</keyword>
<name>D7T7F7_VITVI</name>
<proteinExistence type="predicted"/>
<dbReference type="HOGENOM" id="CLU_2799194_0_0_1"/>
<evidence type="ECO:0000313" key="1">
    <source>
        <dbReference type="EMBL" id="CBI26428.3"/>
    </source>
</evidence>
<reference evidence="2" key="1">
    <citation type="journal article" date="2007" name="Nature">
        <title>The grapevine genome sequence suggests ancestral hexaploidization in major angiosperm phyla.</title>
        <authorList>
            <consortium name="The French-Italian Public Consortium for Grapevine Genome Characterization."/>
            <person name="Jaillon O."/>
            <person name="Aury J.-M."/>
            <person name="Noel B."/>
            <person name="Policriti A."/>
            <person name="Clepet C."/>
            <person name="Casagrande A."/>
            <person name="Choisne N."/>
            <person name="Aubourg S."/>
            <person name="Vitulo N."/>
            <person name="Jubin C."/>
            <person name="Vezzi A."/>
            <person name="Legeai F."/>
            <person name="Hugueney P."/>
            <person name="Dasilva C."/>
            <person name="Horner D."/>
            <person name="Mica E."/>
            <person name="Jublot D."/>
            <person name="Poulain J."/>
            <person name="Bruyere C."/>
            <person name="Billault A."/>
            <person name="Segurens B."/>
            <person name="Gouyvenoux M."/>
            <person name="Ugarte E."/>
            <person name="Cattonaro F."/>
            <person name="Anthouard V."/>
            <person name="Vico V."/>
            <person name="Del Fabbro C."/>
            <person name="Alaux M."/>
            <person name="Di Gaspero G."/>
            <person name="Dumas V."/>
            <person name="Felice N."/>
            <person name="Paillard S."/>
            <person name="Juman I."/>
            <person name="Moroldo M."/>
            <person name="Scalabrin S."/>
            <person name="Canaguier A."/>
            <person name="Le Clainche I."/>
            <person name="Malacrida G."/>
            <person name="Durand E."/>
            <person name="Pesole G."/>
            <person name="Laucou V."/>
            <person name="Chatelet P."/>
            <person name="Merdinoglu D."/>
            <person name="Delledonne M."/>
            <person name="Pezzotti M."/>
            <person name="Lecharny A."/>
            <person name="Scarpelli C."/>
            <person name="Artiguenave F."/>
            <person name="Pe M.E."/>
            <person name="Valle G."/>
            <person name="Morgante M."/>
            <person name="Caboche M."/>
            <person name="Adam-Blondon A.-F."/>
            <person name="Weissenbach J."/>
            <person name="Quetier F."/>
            <person name="Wincker P."/>
        </authorList>
    </citation>
    <scope>NUCLEOTIDE SEQUENCE [LARGE SCALE GENOMIC DNA]</scope>
    <source>
        <strain evidence="2">cv. Pinot noir / PN40024</strain>
    </source>
</reference>
<dbReference type="AlphaFoldDB" id="D7T7F7"/>
<dbReference type="Proteomes" id="UP000009183">
    <property type="component" value="Chromosome 16"/>
</dbReference>
<dbReference type="EMBL" id="FN595750">
    <property type="protein sequence ID" value="CBI26428.3"/>
    <property type="molecule type" value="Genomic_DNA"/>
</dbReference>
<organism evidence="1 2">
    <name type="scientific">Vitis vinifera</name>
    <name type="common">Grape</name>
    <dbReference type="NCBI Taxonomy" id="29760"/>
    <lineage>
        <taxon>Eukaryota</taxon>
        <taxon>Viridiplantae</taxon>
        <taxon>Streptophyta</taxon>
        <taxon>Embryophyta</taxon>
        <taxon>Tracheophyta</taxon>
        <taxon>Spermatophyta</taxon>
        <taxon>Magnoliopsida</taxon>
        <taxon>eudicotyledons</taxon>
        <taxon>Gunneridae</taxon>
        <taxon>Pentapetalae</taxon>
        <taxon>rosids</taxon>
        <taxon>Vitales</taxon>
        <taxon>Vitaceae</taxon>
        <taxon>Viteae</taxon>
        <taxon>Vitis</taxon>
    </lineage>
</organism>
<dbReference type="InParanoid" id="D7T7F7"/>
<gene>
    <name evidence="1" type="ordered locus">VIT_16s0039g00810</name>
</gene>
<protein>
    <submittedName>
        <fullName evidence="1">Uncharacterized protein</fullName>
    </submittedName>
</protein>
<dbReference type="PaxDb" id="29760-VIT_16s0039g00810.t01"/>
<evidence type="ECO:0000313" key="2">
    <source>
        <dbReference type="Proteomes" id="UP000009183"/>
    </source>
</evidence>
<accession>D7T7F7</accession>